<keyword evidence="3" id="KW-0326">Glycosidase</keyword>
<dbReference type="RefSeq" id="WP_344834230.1">
    <property type="nucleotide sequence ID" value="NZ_BAAAUV010000017.1"/>
</dbReference>
<dbReference type="Pfam" id="PF05901">
    <property type="entry name" value="Excalibur"/>
    <property type="match status" value="1"/>
</dbReference>
<evidence type="ECO:0000256" key="3">
    <source>
        <dbReference type="ARBA" id="ARBA00023295"/>
    </source>
</evidence>
<dbReference type="PANTHER" id="PTHR34135:SF2">
    <property type="entry name" value="LYSOZYME"/>
    <property type="match status" value="1"/>
</dbReference>
<dbReference type="InterPro" id="IPR017853">
    <property type="entry name" value="GH"/>
</dbReference>
<evidence type="ECO:0000313" key="6">
    <source>
        <dbReference type="EMBL" id="GAA3227714.1"/>
    </source>
</evidence>
<dbReference type="InterPro" id="IPR002053">
    <property type="entry name" value="Glyco_hydro_25"/>
</dbReference>
<dbReference type="EMBL" id="BAAAUV010000017">
    <property type="protein sequence ID" value="GAA3227714.1"/>
    <property type="molecule type" value="Genomic_DNA"/>
</dbReference>
<organism evidence="6 7">
    <name type="scientific">Actinocorallia longicatena</name>
    <dbReference type="NCBI Taxonomy" id="111803"/>
    <lineage>
        <taxon>Bacteria</taxon>
        <taxon>Bacillati</taxon>
        <taxon>Actinomycetota</taxon>
        <taxon>Actinomycetes</taxon>
        <taxon>Streptosporangiales</taxon>
        <taxon>Thermomonosporaceae</taxon>
        <taxon>Actinocorallia</taxon>
    </lineage>
</organism>
<dbReference type="PROSITE" id="PS51904">
    <property type="entry name" value="GLYCOSYL_HYDROL_F25_2"/>
    <property type="match status" value="1"/>
</dbReference>
<proteinExistence type="inferred from homology"/>
<sequence length="443" mass="48025">MRVAAGLISVGLVLGTAVGAQAKAPVPPVAPPGSIPGPDISYWQGPNVNWPDIAAKGAKFTIIRATRGTSGKVNDAGLYTDPYFAQNVQGARNAGLIQGSYHFATPNRTTGAVQADFFMNNGGGWIPDGRTLPGAVDLENDPANKSLPAVAGVRKDCYNMKPEAMITWIRSFSSRYFQRTGRYPLIYTNASWWKNCTGTAAEPNGTSAFNLTNPLWAANWQRKPTQPIMPSGFTKYTIWQFWNGNDKPLFPGDQNMFPGSLKDLQAFAGRRDKPVADVVVRAKIGKLKANKKATLTVVTGNRGPDGTGPVKLTIKLPKGLTLSKIGNRKSCKRATGGAVCAFPWVKANQKGTFRFTLKVAKRAKGTLITKFSVKATGSLDPVSRYNAPWLRAKVGGKAAITQDKRYGSCKSVTKAKLGPYRKGWDPEYYWYKDGDKNGVVCPR</sequence>
<evidence type="ECO:0000313" key="7">
    <source>
        <dbReference type="Proteomes" id="UP001501237"/>
    </source>
</evidence>
<evidence type="ECO:0000256" key="2">
    <source>
        <dbReference type="ARBA" id="ARBA00022801"/>
    </source>
</evidence>
<evidence type="ECO:0000256" key="1">
    <source>
        <dbReference type="ARBA" id="ARBA00010646"/>
    </source>
</evidence>
<feature type="chain" id="PRO_5046729019" description="Excalibur calcium-binding domain-containing protein" evidence="4">
    <location>
        <begin position="23"/>
        <end position="443"/>
    </location>
</feature>
<reference evidence="7" key="1">
    <citation type="journal article" date="2019" name="Int. J. Syst. Evol. Microbiol.">
        <title>The Global Catalogue of Microorganisms (GCM) 10K type strain sequencing project: providing services to taxonomists for standard genome sequencing and annotation.</title>
        <authorList>
            <consortium name="The Broad Institute Genomics Platform"/>
            <consortium name="The Broad Institute Genome Sequencing Center for Infectious Disease"/>
            <person name="Wu L."/>
            <person name="Ma J."/>
        </authorList>
    </citation>
    <scope>NUCLEOTIDE SEQUENCE [LARGE SCALE GENOMIC DNA]</scope>
    <source>
        <strain evidence="7">JCM 9377</strain>
    </source>
</reference>
<protein>
    <recommendedName>
        <fullName evidence="5">Excalibur calcium-binding domain-containing protein</fullName>
    </recommendedName>
</protein>
<keyword evidence="2" id="KW-0378">Hydrolase</keyword>
<dbReference type="InterPro" id="IPR018077">
    <property type="entry name" value="Glyco_hydro_fam25_subgr"/>
</dbReference>
<dbReference type="InterPro" id="IPR008613">
    <property type="entry name" value="Excalibur_Ca-bd_domain"/>
</dbReference>
<dbReference type="SUPFAM" id="SSF51445">
    <property type="entry name" value="(Trans)glycosidases"/>
    <property type="match status" value="1"/>
</dbReference>
<accession>A0ABP6QHA4</accession>
<dbReference type="PANTHER" id="PTHR34135">
    <property type="entry name" value="LYSOZYME"/>
    <property type="match status" value="1"/>
</dbReference>
<feature type="domain" description="Excalibur calcium-binding" evidence="5">
    <location>
        <begin position="406"/>
        <end position="441"/>
    </location>
</feature>
<keyword evidence="7" id="KW-1185">Reference proteome</keyword>
<evidence type="ECO:0000256" key="4">
    <source>
        <dbReference type="SAM" id="SignalP"/>
    </source>
</evidence>
<keyword evidence="4" id="KW-0732">Signal</keyword>
<gene>
    <name evidence="6" type="ORF">GCM10010468_56700</name>
</gene>
<name>A0ABP6QHA4_9ACTN</name>
<feature type="signal peptide" evidence="4">
    <location>
        <begin position="1"/>
        <end position="22"/>
    </location>
</feature>
<dbReference type="Pfam" id="PF01183">
    <property type="entry name" value="Glyco_hydro_25"/>
    <property type="match status" value="1"/>
</dbReference>
<comment type="caution">
    <text evidence="6">The sequence shown here is derived from an EMBL/GenBank/DDBJ whole genome shotgun (WGS) entry which is preliminary data.</text>
</comment>
<dbReference type="SMART" id="SM00641">
    <property type="entry name" value="Glyco_25"/>
    <property type="match status" value="1"/>
</dbReference>
<dbReference type="Proteomes" id="UP001501237">
    <property type="component" value="Unassembled WGS sequence"/>
</dbReference>
<evidence type="ECO:0000259" key="5">
    <source>
        <dbReference type="Pfam" id="PF05901"/>
    </source>
</evidence>
<dbReference type="Gene3D" id="3.20.20.80">
    <property type="entry name" value="Glycosidases"/>
    <property type="match status" value="1"/>
</dbReference>
<comment type="similarity">
    <text evidence="1">Belongs to the glycosyl hydrolase 25 family.</text>
</comment>